<protein>
    <submittedName>
        <fullName evidence="5">DH domain-containing protein</fullName>
    </submittedName>
</protein>
<evidence type="ECO:0000313" key="4">
    <source>
        <dbReference type="Proteomes" id="UP000274756"/>
    </source>
</evidence>
<reference evidence="2 4" key="2">
    <citation type="submission" date="2018-11" db="EMBL/GenBank/DDBJ databases">
        <authorList>
            <consortium name="Pathogen Informatics"/>
        </authorList>
    </citation>
    <scope>NUCLEOTIDE SEQUENCE [LARGE SCALE GENOMIC DNA]</scope>
</reference>
<name>A0A0N4UPI1_DRAME</name>
<dbReference type="Proteomes" id="UP000274756">
    <property type="component" value="Unassembled WGS sequence"/>
</dbReference>
<evidence type="ECO:0000313" key="3">
    <source>
        <dbReference type="Proteomes" id="UP000038040"/>
    </source>
</evidence>
<evidence type="ECO:0000256" key="1">
    <source>
        <dbReference type="SAM" id="MobiDB-lite"/>
    </source>
</evidence>
<keyword evidence="4" id="KW-1185">Reference proteome</keyword>
<feature type="compositionally biased region" description="Acidic residues" evidence="1">
    <location>
        <begin position="119"/>
        <end position="134"/>
    </location>
</feature>
<accession>A0A0N4UPI1</accession>
<feature type="compositionally biased region" description="Polar residues" evidence="1">
    <location>
        <begin position="104"/>
        <end position="113"/>
    </location>
</feature>
<proteinExistence type="predicted"/>
<feature type="compositionally biased region" description="Polar residues" evidence="1">
    <location>
        <begin position="80"/>
        <end position="94"/>
    </location>
</feature>
<dbReference type="AlphaFoldDB" id="A0A0N4UPI1"/>
<evidence type="ECO:0000313" key="2">
    <source>
        <dbReference type="EMBL" id="VDN53476.1"/>
    </source>
</evidence>
<feature type="region of interest" description="Disordered" evidence="1">
    <location>
        <begin position="80"/>
        <end position="140"/>
    </location>
</feature>
<sequence>MSNDDRRTLESLTYVMGKEKHEESELEMNGNKSIGVSSEIHVTKGSANKTVIVLKDIDVSSPSAPEIVIDAITAFTTNSKLDESSNNNHPTDNQPKVDLREQDNSSSPSNKSLMYNEAHDDEGSEDGEIIDDDGFTSHHLQTNNEESCEHGISLYECEHECEEILSGSASQNNEKNDERLNSDHEITHFASFGCVRPRLSPSQVERRIRAIPPPEFVYNLDHKSLVRYVTDLLYLSNEQKRLLEGRQKQLEKMITMHAEELTSLRACAHSINELMKTGNFPLSLGCEIRDELLGVEEFYSKGIHFLFR</sequence>
<dbReference type="Proteomes" id="UP000038040">
    <property type="component" value="Unplaced"/>
</dbReference>
<gene>
    <name evidence="2" type="ORF">DME_LOCUS3449</name>
</gene>
<dbReference type="WBParaSite" id="DME_0000986801-mRNA-1">
    <property type="protein sequence ID" value="DME_0000986801-mRNA-1"/>
    <property type="gene ID" value="DME_0000986801"/>
</dbReference>
<reference evidence="5" key="1">
    <citation type="submission" date="2017-02" db="UniProtKB">
        <authorList>
            <consortium name="WormBaseParasite"/>
        </authorList>
    </citation>
    <scope>IDENTIFICATION</scope>
</reference>
<dbReference type="OrthoDB" id="5839668at2759"/>
<dbReference type="EMBL" id="UYYG01000134">
    <property type="protein sequence ID" value="VDN53476.1"/>
    <property type="molecule type" value="Genomic_DNA"/>
</dbReference>
<organism evidence="3 5">
    <name type="scientific">Dracunculus medinensis</name>
    <name type="common">Guinea worm</name>
    <dbReference type="NCBI Taxonomy" id="318479"/>
    <lineage>
        <taxon>Eukaryota</taxon>
        <taxon>Metazoa</taxon>
        <taxon>Ecdysozoa</taxon>
        <taxon>Nematoda</taxon>
        <taxon>Chromadorea</taxon>
        <taxon>Rhabditida</taxon>
        <taxon>Spirurina</taxon>
        <taxon>Dracunculoidea</taxon>
        <taxon>Dracunculidae</taxon>
        <taxon>Dracunculus</taxon>
    </lineage>
</organism>
<evidence type="ECO:0000313" key="5">
    <source>
        <dbReference type="WBParaSite" id="DME_0000986801-mRNA-1"/>
    </source>
</evidence>